<evidence type="ECO:0000313" key="2">
    <source>
        <dbReference type="EMBL" id="SEC70702.1"/>
    </source>
</evidence>
<feature type="region of interest" description="Disordered" evidence="1">
    <location>
        <begin position="147"/>
        <end position="174"/>
    </location>
</feature>
<dbReference type="Proteomes" id="UP000182241">
    <property type="component" value="Unassembled WGS sequence"/>
</dbReference>
<feature type="compositionally biased region" description="Low complexity" evidence="1">
    <location>
        <begin position="150"/>
        <end position="166"/>
    </location>
</feature>
<accession>A0A1H4UPB1</accession>
<keyword evidence="3" id="KW-1185">Reference proteome</keyword>
<protein>
    <submittedName>
        <fullName evidence="2">Predicted site-specific integrase-resolvase</fullName>
    </submittedName>
</protein>
<sequence>MLLRMTTMNLKEYAPWHGISYATARRWFDAGTLPHPARREGRRIVVEVPDEPSSPEQAPAPKPKTAAYVAGRSPEACSKRVDAVRAWADAHGMRIETSAADDDGSNQRLLELLADPSVTRIITDRVGFNRDLIAAALAAHGRELITTSVQKQQQQKQPEKNSQNQPRIAQSAGA</sequence>
<dbReference type="STRING" id="57704.SAMN04489793_2972"/>
<proteinExistence type="predicted"/>
<gene>
    <name evidence="2" type="ORF">SAMN04489793_2972</name>
</gene>
<name>A0A1H4UPB1_TSUTY</name>
<reference evidence="3" key="1">
    <citation type="submission" date="2016-10" db="EMBL/GenBank/DDBJ databases">
        <authorList>
            <person name="Varghese N."/>
            <person name="Submissions S."/>
        </authorList>
    </citation>
    <scope>NUCLEOTIDE SEQUENCE [LARGE SCALE GENOMIC DNA]</scope>
    <source>
        <strain evidence="3">DSM 44234</strain>
    </source>
</reference>
<evidence type="ECO:0000256" key="1">
    <source>
        <dbReference type="SAM" id="MobiDB-lite"/>
    </source>
</evidence>
<dbReference type="EMBL" id="FNSA01000003">
    <property type="protein sequence ID" value="SEC70702.1"/>
    <property type="molecule type" value="Genomic_DNA"/>
</dbReference>
<organism evidence="2 3">
    <name type="scientific">Tsukamurella tyrosinosolvens</name>
    <dbReference type="NCBI Taxonomy" id="57704"/>
    <lineage>
        <taxon>Bacteria</taxon>
        <taxon>Bacillati</taxon>
        <taxon>Actinomycetota</taxon>
        <taxon>Actinomycetes</taxon>
        <taxon>Mycobacteriales</taxon>
        <taxon>Tsukamurellaceae</taxon>
        <taxon>Tsukamurella</taxon>
    </lineage>
</organism>
<dbReference type="AlphaFoldDB" id="A0A1H4UPB1"/>
<evidence type="ECO:0000313" key="3">
    <source>
        <dbReference type="Proteomes" id="UP000182241"/>
    </source>
</evidence>